<keyword evidence="1" id="KW-0812">Transmembrane</keyword>
<dbReference type="AlphaFoldDB" id="A0A1T2XHV3"/>
<evidence type="ECO:0000256" key="1">
    <source>
        <dbReference type="SAM" id="Phobius"/>
    </source>
</evidence>
<comment type="caution">
    <text evidence="2">The sequence shown here is derived from an EMBL/GenBank/DDBJ whole genome shotgun (WGS) entry which is preliminary data.</text>
</comment>
<protein>
    <submittedName>
        <fullName evidence="2">Uncharacterized protein</fullName>
    </submittedName>
</protein>
<evidence type="ECO:0000313" key="2">
    <source>
        <dbReference type="EMBL" id="OPA79286.1"/>
    </source>
</evidence>
<organism evidence="2 3">
    <name type="scientific">Paenibacillus selenitireducens</name>
    <dbReference type="NCBI Taxonomy" id="1324314"/>
    <lineage>
        <taxon>Bacteria</taxon>
        <taxon>Bacillati</taxon>
        <taxon>Bacillota</taxon>
        <taxon>Bacilli</taxon>
        <taxon>Bacillales</taxon>
        <taxon>Paenibacillaceae</taxon>
        <taxon>Paenibacillus</taxon>
    </lineage>
</organism>
<feature type="transmembrane region" description="Helical" evidence="1">
    <location>
        <begin position="7"/>
        <end position="27"/>
    </location>
</feature>
<keyword evidence="1" id="KW-1133">Transmembrane helix</keyword>
<accession>A0A1T2XHV3</accession>
<sequence length="142" mass="16093">MSKNKQLVIMFLISVPFSIMNFTAYLMGNMPSLLQALSSILFMIIWFVFGCMRYQKQKEYMLLSTVFWFVGALLLASGYYFNIAEISIPAVLIWPGPAYGIRYFLETPSEITLALILVMICYGCSTAGVIVGKLFAVIRKRL</sequence>
<feature type="transmembrane region" description="Helical" evidence="1">
    <location>
        <begin position="66"/>
        <end position="94"/>
    </location>
</feature>
<dbReference type="STRING" id="1324314.BVG16_09365"/>
<gene>
    <name evidence="2" type="ORF">BVG16_09365</name>
</gene>
<dbReference type="EMBL" id="MSZX01000003">
    <property type="protein sequence ID" value="OPA79286.1"/>
    <property type="molecule type" value="Genomic_DNA"/>
</dbReference>
<reference evidence="2 3" key="1">
    <citation type="submission" date="2017-01" db="EMBL/GenBank/DDBJ databases">
        <title>Genome analysis of Paenibacillus selenitrireducens ES3-24.</title>
        <authorList>
            <person name="Xu D."/>
            <person name="Yao R."/>
            <person name="Zheng S."/>
        </authorList>
    </citation>
    <scope>NUCLEOTIDE SEQUENCE [LARGE SCALE GENOMIC DNA]</scope>
    <source>
        <strain evidence="2 3">ES3-24</strain>
    </source>
</reference>
<feature type="transmembrane region" description="Helical" evidence="1">
    <location>
        <begin position="114"/>
        <end position="138"/>
    </location>
</feature>
<keyword evidence="1" id="KW-0472">Membrane</keyword>
<proteinExistence type="predicted"/>
<evidence type="ECO:0000313" key="3">
    <source>
        <dbReference type="Proteomes" id="UP000190188"/>
    </source>
</evidence>
<keyword evidence="3" id="KW-1185">Reference proteome</keyword>
<feature type="transmembrane region" description="Helical" evidence="1">
    <location>
        <begin position="33"/>
        <end position="54"/>
    </location>
</feature>
<dbReference type="Proteomes" id="UP000190188">
    <property type="component" value="Unassembled WGS sequence"/>
</dbReference>
<name>A0A1T2XHV3_9BACL</name>